<evidence type="ECO:0000313" key="1">
    <source>
        <dbReference type="EMBL" id="CAP79865.1"/>
    </source>
</evidence>
<dbReference type="BioCyc" id="PCHR:PC12G02380-MONOMER"/>
<dbReference type="OrthoDB" id="4430587at2759"/>
<sequence length="127" mass="14272">MSEETITEVEVLDSVGVTIDTTANHLGRNRIDRSTFRKYLCDYSNLAASDRQLLKAARHNFRCANRALFLAEAHKELSEENRSQTPPAITWSFVANVPSKKPTTAYQEDSRSSIYDLDDANVIPPPT</sequence>
<evidence type="ECO:0000313" key="2">
    <source>
        <dbReference type="Proteomes" id="UP000000724"/>
    </source>
</evidence>
<name>B6GZW1_PENRW</name>
<dbReference type="VEuPathDB" id="FungiDB:PCH_Pc12g02380"/>
<gene>
    <name evidence="1" type="ORF">Pc12g02380</name>
    <name evidence="1" type="ORF">PCH_Pc12g02380</name>
</gene>
<reference evidence="1 2" key="1">
    <citation type="journal article" date="2008" name="Nat. Biotechnol.">
        <title>Genome sequencing and analysis of the filamentous fungus Penicillium chrysogenum.</title>
        <authorList>
            <person name="van den Berg M.A."/>
            <person name="Albang R."/>
            <person name="Albermann K."/>
            <person name="Badger J.H."/>
            <person name="Daran J.-M."/>
            <person name="Driessen A.J.M."/>
            <person name="Garcia-Estrada C."/>
            <person name="Fedorova N.D."/>
            <person name="Harris D.M."/>
            <person name="Heijne W.H.M."/>
            <person name="Joardar V.S."/>
            <person name="Kiel J.A.K.W."/>
            <person name="Kovalchuk A."/>
            <person name="Martin J.F."/>
            <person name="Nierman W.C."/>
            <person name="Nijland J.G."/>
            <person name="Pronk J.T."/>
            <person name="Roubos J.A."/>
            <person name="van der Klei I.J."/>
            <person name="van Peij N.N.M.E."/>
            <person name="Veenhuis M."/>
            <person name="von Doehren H."/>
            <person name="Wagner C."/>
            <person name="Wortman J.R."/>
            <person name="Bovenberg R.A.L."/>
        </authorList>
    </citation>
    <scope>NUCLEOTIDE SEQUENCE [LARGE SCALE GENOMIC DNA]</scope>
    <source>
        <strain evidence="2">ATCC 28089 / DSM 1075 / NRRL 1951 / Wisconsin 54-1255</strain>
    </source>
</reference>
<accession>B6GZW1</accession>
<dbReference type="AlphaFoldDB" id="B6GZW1"/>
<keyword evidence="2" id="KW-1185">Reference proteome</keyword>
<organism evidence="1 2">
    <name type="scientific">Penicillium rubens (strain ATCC 28089 / DSM 1075 / NRRL 1951 / Wisconsin 54-1255)</name>
    <name type="common">Penicillium chrysogenum</name>
    <dbReference type="NCBI Taxonomy" id="500485"/>
    <lineage>
        <taxon>Eukaryota</taxon>
        <taxon>Fungi</taxon>
        <taxon>Dikarya</taxon>
        <taxon>Ascomycota</taxon>
        <taxon>Pezizomycotina</taxon>
        <taxon>Eurotiomycetes</taxon>
        <taxon>Eurotiomycetidae</taxon>
        <taxon>Eurotiales</taxon>
        <taxon>Aspergillaceae</taxon>
        <taxon>Penicillium</taxon>
        <taxon>Penicillium chrysogenum species complex</taxon>
    </lineage>
</organism>
<dbReference type="Proteomes" id="UP000000724">
    <property type="component" value="Contig Pc00c12"/>
</dbReference>
<dbReference type="HOGENOM" id="CLU_1741191_0_0_1"/>
<proteinExistence type="predicted"/>
<protein>
    <submittedName>
        <fullName evidence="1">Pc12g02380 protein</fullName>
    </submittedName>
</protein>
<dbReference type="EMBL" id="AM920427">
    <property type="protein sequence ID" value="CAP79865.1"/>
    <property type="molecule type" value="Genomic_DNA"/>
</dbReference>